<feature type="signal peptide" evidence="2">
    <location>
        <begin position="1"/>
        <end position="29"/>
    </location>
</feature>
<feature type="transmembrane region" description="Helical" evidence="1">
    <location>
        <begin position="57"/>
        <end position="79"/>
    </location>
</feature>
<feature type="chain" id="PRO_5047125703" description="DUF3995 domain-containing protein" evidence="2">
    <location>
        <begin position="30"/>
        <end position="164"/>
    </location>
</feature>
<feature type="transmembrane region" description="Helical" evidence="1">
    <location>
        <begin position="136"/>
        <end position="156"/>
    </location>
</feature>
<name>A0ABQ0PVB6_9PROT</name>
<dbReference type="RefSeq" id="WP_264813829.1">
    <property type="nucleotide sequence ID" value="NZ_BAPV01000001.1"/>
</dbReference>
<gene>
    <name evidence="3" type="ORF">AA0535_0010</name>
</gene>
<feature type="transmembrane region" description="Helical" evidence="1">
    <location>
        <begin position="91"/>
        <end position="116"/>
    </location>
</feature>
<keyword evidence="1" id="KW-0472">Membrane</keyword>
<reference evidence="3" key="1">
    <citation type="submission" date="2013-04" db="EMBL/GenBank/DDBJ databases">
        <title>The genome sequencing project of 58 acetic acid bacteria.</title>
        <authorList>
            <person name="Okamoto-Kainuma A."/>
            <person name="Ishikawa M."/>
            <person name="Umino S."/>
            <person name="Koizumi Y."/>
            <person name="Shiwa Y."/>
            <person name="Yoshikawa H."/>
            <person name="Matsutani M."/>
            <person name="Matsushita K."/>
        </authorList>
    </citation>
    <scope>NUCLEOTIDE SEQUENCE</scope>
    <source>
        <strain evidence="3">NRIC 0535</strain>
    </source>
</reference>
<keyword evidence="2" id="KW-0732">Signal</keyword>
<proteinExistence type="predicted"/>
<evidence type="ECO:0008006" key="5">
    <source>
        <dbReference type="Google" id="ProtNLM"/>
    </source>
</evidence>
<evidence type="ECO:0000313" key="3">
    <source>
        <dbReference type="EMBL" id="GBQ82535.1"/>
    </source>
</evidence>
<protein>
    <recommendedName>
        <fullName evidence="5">DUF3995 domain-containing protein</fullName>
    </recommendedName>
</protein>
<organism evidence="3 4">
    <name type="scientific">Asaia krungthepensis NRIC 0535</name>
    <dbReference type="NCBI Taxonomy" id="1307925"/>
    <lineage>
        <taxon>Bacteria</taxon>
        <taxon>Pseudomonadati</taxon>
        <taxon>Pseudomonadota</taxon>
        <taxon>Alphaproteobacteria</taxon>
        <taxon>Acetobacterales</taxon>
        <taxon>Acetobacteraceae</taxon>
        <taxon>Asaia</taxon>
    </lineage>
</organism>
<dbReference type="Proteomes" id="UP001062776">
    <property type="component" value="Unassembled WGS sequence"/>
</dbReference>
<keyword evidence="1" id="KW-1133">Transmembrane helix</keyword>
<evidence type="ECO:0000256" key="1">
    <source>
        <dbReference type="SAM" id="Phobius"/>
    </source>
</evidence>
<dbReference type="EMBL" id="BAPV01000001">
    <property type="protein sequence ID" value="GBQ82535.1"/>
    <property type="molecule type" value="Genomic_DNA"/>
</dbReference>
<keyword evidence="4" id="KW-1185">Reference proteome</keyword>
<comment type="caution">
    <text evidence="3">The sequence shown here is derived from an EMBL/GenBank/DDBJ whole genome shotgun (WGS) entry which is preliminary data.</text>
</comment>
<evidence type="ECO:0000256" key="2">
    <source>
        <dbReference type="SAM" id="SignalP"/>
    </source>
</evidence>
<keyword evidence="1" id="KW-0812">Transmembrane</keyword>
<accession>A0ABQ0PVB6</accession>
<evidence type="ECO:0000313" key="4">
    <source>
        <dbReference type="Proteomes" id="UP001062776"/>
    </source>
</evidence>
<sequence length="164" mass="17299">MIYRYAPFVSKGLLTLSGLLLAIAAAAHAATLYYGPSAYGFMGAGPDMVRKSLQGDWHPAAIIGGIGLVLLAGAYCALAGARLLPRLPLPALRLFLFTVTALLLGRGAIGIFLLTLLRLNGVHMETLYIAGLGGSFSFWIWSSTLCLLLGGLQLAATSLSRDLY</sequence>